<dbReference type="EMBL" id="BKCP01008848">
    <property type="protein sequence ID" value="GER49811.1"/>
    <property type="molecule type" value="Genomic_DNA"/>
</dbReference>
<keyword evidence="1" id="KW-0808">Transferase</keyword>
<dbReference type="AlphaFoldDB" id="A0A5A7R0Q8"/>
<reference evidence="2" key="1">
    <citation type="journal article" date="2019" name="Curr. Biol.">
        <title>Genome Sequence of Striga asiatica Provides Insight into the Evolution of Plant Parasitism.</title>
        <authorList>
            <person name="Yoshida S."/>
            <person name="Kim S."/>
            <person name="Wafula E.K."/>
            <person name="Tanskanen J."/>
            <person name="Kim Y.M."/>
            <person name="Honaas L."/>
            <person name="Yang Z."/>
            <person name="Spallek T."/>
            <person name="Conn C.E."/>
            <person name="Ichihashi Y."/>
            <person name="Cheong K."/>
            <person name="Cui S."/>
            <person name="Der J.P."/>
            <person name="Gundlach H."/>
            <person name="Jiao Y."/>
            <person name="Hori C."/>
            <person name="Ishida J.K."/>
            <person name="Kasahara H."/>
            <person name="Kiba T."/>
            <person name="Kim M.S."/>
            <person name="Koo N."/>
            <person name="Laohavisit A."/>
            <person name="Lee Y.H."/>
            <person name="Lumba S."/>
            <person name="McCourt P."/>
            <person name="Mortimer J.C."/>
            <person name="Mutuku J.M."/>
            <person name="Nomura T."/>
            <person name="Sasaki-Sekimoto Y."/>
            <person name="Seto Y."/>
            <person name="Wang Y."/>
            <person name="Wakatake T."/>
            <person name="Sakakibara H."/>
            <person name="Demura T."/>
            <person name="Yamaguchi S."/>
            <person name="Yoneyama K."/>
            <person name="Manabe R.I."/>
            <person name="Nelson D.C."/>
            <person name="Schulman A.H."/>
            <person name="Timko M.P."/>
            <person name="dePamphilis C.W."/>
            <person name="Choi D."/>
            <person name="Shirasu K."/>
        </authorList>
    </citation>
    <scope>NUCLEOTIDE SEQUENCE [LARGE SCALE GENOMIC DNA]</scope>
    <source>
        <strain evidence="2">cv. UVA1</strain>
    </source>
</reference>
<keyword evidence="1" id="KW-0418">Kinase</keyword>
<sequence>MTAFLPMILTQPTKVLTATEVLLVMWTEPEMATWATKRTVAGQAAMGSPFWSRSTAMGVQPVKLVRPLMVSARGLPISAQTAAKRVATRQASAETSICRLSLLEEDKDDVPREYVERTEFHTYSAQRVWGLIILLDRIWRDPVLLGAEIKKK</sequence>
<accession>A0A5A7R0Q8</accession>
<dbReference type="GO" id="GO:0016301">
    <property type="term" value="F:kinase activity"/>
    <property type="evidence" value="ECO:0007669"/>
    <property type="project" value="UniProtKB-KW"/>
</dbReference>
<organism evidence="1 2">
    <name type="scientific">Striga asiatica</name>
    <name type="common">Asiatic witchweed</name>
    <name type="synonym">Buchnera asiatica</name>
    <dbReference type="NCBI Taxonomy" id="4170"/>
    <lineage>
        <taxon>Eukaryota</taxon>
        <taxon>Viridiplantae</taxon>
        <taxon>Streptophyta</taxon>
        <taxon>Embryophyta</taxon>
        <taxon>Tracheophyta</taxon>
        <taxon>Spermatophyta</taxon>
        <taxon>Magnoliopsida</taxon>
        <taxon>eudicotyledons</taxon>
        <taxon>Gunneridae</taxon>
        <taxon>Pentapetalae</taxon>
        <taxon>asterids</taxon>
        <taxon>lamiids</taxon>
        <taxon>Lamiales</taxon>
        <taxon>Orobanchaceae</taxon>
        <taxon>Buchnereae</taxon>
        <taxon>Striga</taxon>
    </lineage>
</organism>
<evidence type="ECO:0000313" key="1">
    <source>
        <dbReference type="EMBL" id="GER49811.1"/>
    </source>
</evidence>
<protein>
    <submittedName>
        <fullName evidence="1">Eukaryotic-like diacylglycerol kinase</fullName>
    </submittedName>
</protein>
<evidence type="ECO:0000313" key="2">
    <source>
        <dbReference type="Proteomes" id="UP000325081"/>
    </source>
</evidence>
<comment type="caution">
    <text evidence="1">The sequence shown here is derived from an EMBL/GenBank/DDBJ whole genome shotgun (WGS) entry which is preliminary data.</text>
</comment>
<dbReference type="Proteomes" id="UP000325081">
    <property type="component" value="Unassembled WGS sequence"/>
</dbReference>
<keyword evidence="2" id="KW-1185">Reference proteome</keyword>
<name>A0A5A7R0Q8_STRAF</name>
<proteinExistence type="predicted"/>
<gene>
    <name evidence="1" type="ORF">STAS_27082</name>
</gene>